<proteinExistence type="predicted"/>
<dbReference type="PROSITE" id="PS51900">
    <property type="entry name" value="CB"/>
    <property type="match status" value="1"/>
</dbReference>
<evidence type="ECO:0000256" key="6">
    <source>
        <dbReference type="ARBA" id="ARBA00023125"/>
    </source>
</evidence>
<dbReference type="PANTHER" id="PTHR30349">
    <property type="entry name" value="PHAGE INTEGRASE-RELATED"/>
    <property type="match status" value="1"/>
</dbReference>
<gene>
    <name evidence="12" type="ORF">IAB12_00170</name>
</gene>
<keyword evidence="4" id="KW-0159">Chromosome partition</keyword>
<evidence type="ECO:0000256" key="7">
    <source>
        <dbReference type="ARBA" id="ARBA00023172"/>
    </source>
</evidence>
<reference evidence="12" key="2">
    <citation type="submission" date="2021-04" db="EMBL/GenBank/DDBJ databases">
        <authorList>
            <person name="Gilroy R."/>
        </authorList>
    </citation>
    <scope>NUCLEOTIDE SEQUENCE</scope>
    <source>
        <strain evidence="12">Gambia11-129</strain>
    </source>
</reference>
<dbReference type="GO" id="GO:0006310">
    <property type="term" value="P:DNA recombination"/>
    <property type="evidence" value="ECO:0007669"/>
    <property type="project" value="UniProtKB-KW"/>
</dbReference>
<keyword evidence="7" id="KW-0233">DNA recombination</keyword>
<organism evidence="12 13">
    <name type="scientific">Candidatus Ornithospirochaeta avicola</name>
    <dbReference type="NCBI Taxonomy" id="2840896"/>
    <lineage>
        <taxon>Bacteria</taxon>
        <taxon>Pseudomonadati</taxon>
        <taxon>Spirochaetota</taxon>
        <taxon>Spirochaetia</taxon>
        <taxon>Spirochaetales</taxon>
        <taxon>Spirochaetaceae</taxon>
        <taxon>Spirochaetaceae incertae sedis</taxon>
        <taxon>Candidatus Ornithospirochaeta</taxon>
    </lineage>
</organism>
<dbReference type="EMBL" id="DXHU01000002">
    <property type="protein sequence ID" value="HIV98188.1"/>
    <property type="molecule type" value="Genomic_DNA"/>
</dbReference>
<dbReference type="SUPFAM" id="SSF56349">
    <property type="entry name" value="DNA breaking-rejoining enzymes"/>
    <property type="match status" value="1"/>
</dbReference>
<evidence type="ECO:0000256" key="3">
    <source>
        <dbReference type="ARBA" id="ARBA00022618"/>
    </source>
</evidence>
<dbReference type="PROSITE" id="PS51898">
    <property type="entry name" value="TYR_RECOMBINASE"/>
    <property type="match status" value="1"/>
</dbReference>
<dbReference type="GO" id="GO:0005737">
    <property type="term" value="C:cytoplasm"/>
    <property type="evidence" value="ECO:0007669"/>
    <property type="project" value="UniProtKB-SubCell"/>
</dbReference>
<feature type="domain" description="Tyr recombinase" evidence="10">
    <location>
        <begin position="105"/>
        <end position="289"/>
    </location>
</feature>
<evidence type="ECO:0000256" key="8">
    <source>
        <dbReference type="ARBA" id="ARBA00023306"/>
    </source>
</evidence>
<keyword evidence="2" id="KW-0963">Cytoplasm</keyword>
<dbReference type="InterPro" id="IPR011010">
    <property type="entry name" value="DNA_brk_join_enz"/>
</dbReference>
<dbReference type="InterPro" id="IPR004107">
    <property type="entry name" value="Integrase_SAM-like_N"/>
</dbReference>
<sequence length="300" mass="34883">MVESLISSFLEYIRTLKKESDNTIISYKNDLDEFSSYIRKRNIDLGDFEMHDAREYTRYLMKKDMEASVLRKLSALRSFYNYLIKRDIAEDNPFNYVSLKRNETRLPVVLSKEEVSALLCLPVTDFLSLRDHILFLFLYTTGARISEALSVNVSDIDFSQRRILIRGKGSKERFLFLNKKAAEEIKGYIERRNEYINSINGENTDALFIGKSGKRLPFSSSHSIFNKARKSLNLKKEFTPHTLRHTFATMLMDSGADIRLVQELLGHESISTTQIYTHVSRARLKKVYDSSHPHAKKEKK</sequence>
<dbReference type="Pfam" id="PF02899">
    <property type="entry name" value="Phage_int_SAM_1"/>
    <property type="match status" value="1"/>
</dbReference>
<dbReference type="GO" id="GO:0007059">
    <property type="term" value="P:chromosome segregation"/>
    <property type="evidence" value="ECO:0007669"/>
    <property type="project" value="UniProtKB-KW"/>
</dbReference>
<keyword evidence="5" id="KW-0229">DNA integration</keyword>
<dbReference type="InterPro" id="IPR044068">
    <property type="entry name" value="CB"/>
</dbReference>
<dbReference type="Proteomes" id="UP000823936">
    <property type="component" value="Unassembled WGS sequence"/>
</dbReference>
<dbReference type="PANTHER" id="PTHR30349:SF77">
    <property type="entry name" value="TYROSINE RECOMBINASE XERC"/>
    <property type="match status" value="1"/>
</dbReference>
<dbReference type="InterPro" id="IPR002104">
    <property type="entry name" value="Integrase_catalytic"/>
</dbReference>
<dbReference type="AlphaFoldDB" id="A0A9D1TMF0"/>
<comment type="caution">
    <text evidence="12">The sequence shown here is derived from an EMBL/GenBank/DDBJ whole genome shotgun (WGS) entry which is preliminary data.</text>
</comment>
<evidence type="ECO:0000256" key="2">
    <source>
        <dbReference type="ARBA" id="ARBA00022490"/>
    </source>
</evidence>
<evidence type="ECO:0000259" key="10">
    <source>
        <dbReference type="PROSITE" id="PS51898"/>
    </source>
</evidence>
<evidence type="ECO:0000256" key="1">
    <source>
        <dbReference type="ARBA" id="ARBA00004496"/>
    </source>
</evidence>
<accession>A0A9D1TMF0</accession>
<protein>
    <submittedName>
        <fullName evidence="12">Tyrosine-type recombinase/integrase</fullName>
    </submittedName>
</protein>
<dbReference type="InterPro" id="IPR010998">
    <property type="entry name" value="Integrase_recombinase_N"/>
</dbReference>
<dbReference type="GO" id="GO:0003677">
    <property type="term" value="F:DNA binding"/>
    <property type="evidence" value="ECO:0007669"/>
    <property type="project" value="UniProtKB-UniRule"/>
</dbReference>
<comment type="subcellular location">
    <subcellularLocation>
        <location evidence="1">Cytoplasm</location>
    </subcellularLocation>
</comment>
<evidence type="ECO:0000313" key="12">
    <source>
        <dbReference type="EMBL" id="HIV98188.1"/>
    </source>
</evidence>
<name>A0A9D1TMF0_9SPIO</name>
<evidence type="ECO:0000256" key="9">
    <source>
        <dbReference type="PROSITE-ProRule" id="PRU01248"/>
    </source>
</evidence>
<keyword evidence="8" id="KW-0131">Cell cycle</keyword>
<dbReference type="Gene3D" id="1.10.150.130">
    <property type="match status" value="1"/>
</dbReference>
<evidence type="ECO:0000259" key="11">
    <source>
        <dbReference type="PROSITE" id="PS51900"/>
    </source>
</evidence>
<dbReference type="GO" id="GO:0051301">
    <property type="term" value="P:cell division"/>
    <property type="evidence" value="ECO:0007669"/>
    <property type="project" value="UniProtKB-KW"/>
</dbReference>
<dbReference type="GO" id="GO:0015074">
    <property type="term" value="P:DNA integration"/>
    <property type="evidence" value="ECO:0007669"/>
    <property type="project" value="UniProtKB-KW"/>
</dbReference>
<keyword evidence="6 9" id="KW-0238">DNA-binding</keyword>
<dbReference type="Gene3D" id="1.10.443.10">
    <property type="entry name" value="Intergrase catalytic core"/>
    <property type="match status" value="1"/>
</dbReference>
<dbReference type="InterPro" id="IPR050090">
    <property type="entry name" value="Tyrosine_recombinase_XerCD"/>
</dbReference>
<feature type="domain" description="Core-binding (CB)" evidence="11">
    <location>
        <begin position="1"/>
        <end position="84"/>
    </location>
</feature>
<reference evidence="12" key="1">
    <citation type="journal article" date="2021" name="PeerJ">
        <title>Extensive microbial diversity within the chicken gut microbiome revealed by metagenomics and culture.</title>
        <authorList>
            <person name="Gilroy R."/>
            <person name="Ravi A."/>
            <person name="Getino M."/>
            <person name="Pursley I."/>
            <person name="Horton D.L."/>
            <person name="Alikhan N.F."/>
            <person name="Baker D."/>
            <person name="Gharbi K."/>
            <person name="Hall N."/>
            <person name="Watson M."/>
            <person name="Adriaenssens E.M."/>
            <person name="Foster-Nyarko E."/>
            <person name="Jarju S."/>
            <person name="Secka A."/>
            <person name="Antonio M."/>
            <person name="Oren A."/>
            <person name="Chaudhuri R.R."/>
            <person name="La Ragione R."/>
            <person name="Hildebrand F."/>
            <person name="Pallen M.J."/>
        </authorList>
    </citation>
    <scope>NUCLEOTIDE SEQUENCE</scope>
    <source>
        <strain evidence="12">Gambia11-129</strain>
    </source>
</reference>
<evidence type="ECO:0000256" key="5">
    <source>
        <dbReference type="ARBA" id="ARBA00022908"/>
    </source>
</evidence>
<evidence type="ECO:0000256" key="4">
    <source>
        <dbReference type="ARBA" id="ARBA00022829"/>
    </source>
</evidence>
<dbReference type="InterPro" id="IPR013762">
    <property type="entry name" value="Integrase-like_cat_sf"/>
</dbReference>
<evidence type="ECO:0000313" key="13">
    <source>
        <dbReference type="Proteomes" id="UP000823936"/>
    </source>
</evidence>
<keyword evidence="3" id="KW-0132">Cell division</keyword>
<dbReference type="Pfam" id="PF00589">
    <property type="entry name" value="Phage_integrase"/>
    <property type="match status" value="1"/>
</dbReference>